<reference evidence="17 18" key="1">
    <citation type="submission" date="2019-02" db="EMBL/GenBank/DDBJ databases">
        <title>Deep-cultivation of Planctomycetes and their phenomic and genomic characterization uncovers novel biology.</title>
        <authorList>
            <person name="Wiegand S."/>
            <person name="Jogler M."/>
            <person name="Boedeker C."/>
            <person name="Pinto D."/>
            <person name="Vollmers J."/>
            <person name="Rivas-Marin E."/>
            <person name="Kohn T."/>
            <person name="Peeters S.H."/>
            <person name="Heuer A."/>
            <person name="Rast P."/>
            <person name="Oberbeckmann S."/>
            <person name="Bunk B."/>
            <person name="Jeske O."/>
            <person name="Meyerdierks A."/>
            <person name="Storesund J.E."/>
            <person name="Kallscheuer N."/>
            <person name="Luecker S."/>
            <person name="Lage O.M."/>
            <person name="Pohl T."/>
            <person name="Merkel B.J."/>
            <person name="Hornburger P."/>
            <person name="Mueller R.-W."/>
            <person name="Bruemmer F."/>
            <person name="Labrenz M."/>
            <person name="Spormann A.M."/>
            <person name="Op den Camp H."/>
            <person name="Overmann J."/>
            <person name="Amann R."/>
            <person name="Jetten M.S.M."/>
            <person name="Mascher T."/>
            <person name="Medema M.H."/>
            <person name="Devos D.P."/>
            <person name="Kaster A.-K."/>
            <person name="Ovreas L."/>
            <person name="Rohde M."/>
            <person name="Galperin M.Y."/>
            <person name="Jogler C."/>
        </authorList>
    </citation>
    <scope>NUCLEOTIDE SEQUENCE [LARGE SCALE GENOMIC DNA]</scope>
    <source>
        <strain evidence="17 18">ETA_A8</strain>
    </source>
</reference>
<keyword evidence="6" id="KW-0963">Cytoplasm</keyword>
<keyword evidence="8 15" id="KW-0547">Nucleotide-binding</keyword>
<dbReference type="AlphaFoldDB" id="A0A517Y7X5"/>
<evidence type="ECO:0000313" key="18">
    <source>
        <dbReference type="Proteomes" id="UP000315017"/>
    </source>
</evidence>
<protein>
    <recommendedName>
        <fullName evidence="5 15">Corrinoid adenosyltransferase</fullName>
        <ecNumber evidence="4 15">2.5.1.17</ecNumber>
    </recommendedName>
    <alternativeName>
        <fullName evidence="10 15">Cob(II)alamin adenosyltransferase</fullName>
    </alternativeName>
    <alternativeName>
        <fullName evidence="12 15">Cob(II)yrinic acid a,c-diamide adenosyltransferase</fullName>
    </alternativeName>
    <alternativeName>
        <fullName evidence="11 15">Cobinamide/cobalamin adenosyltransferase</fullName>
    </alternativeName>
</protein>
<dbReference type="UniPathway" id="UPA00148">
    <property type="reaction ID" value="UER00233"/>
</dbReference>
<evidence type="ECO:0000256" key="8">
    <source>
        <dbReference type="ARBA" id="ARBA00022741"/>
    </source>
</evidence>
<evidence type="ECO:0000256" key="4">
    <source>
        <dbReference type="ARBA" id="ARBA00012454"/>
    </source>
</evidence>
<dbReference type="GO" id="GO:0005737">
    <property type="term" value="C:cytoplasm"/>
    <property type="evidence" value="ECO:0007669"/>
    <property type="project" value="UniProtKB-SubCell"/>
</dbReference>
<evidence type="ECO:0000256" key="1">
    <source>
        <dbReference type="ARBA" id="ARBA00004496"/>
    </source>
</evidence>
<dbReference type="PANTHER" id="PTHR12213:SF0">
    <property type="entry name" value="CORRINOID ADENOSYLTRANSFERASE MMAB"/>
    <property type="match status" value="1"/>
</dbReference>
<keyword evidence="18" id="KW-1185">Reference proteome</keyword>
<comment type="catalytic activity">
    <reaction evidence="14 15">
        <text>2 cob(II)alamin + reduced [electron-transfer flavoprotein] + 2 ATP = 2 adenosylcob(III)alamin + 2 triphosphate + oxidized [electron-transfer flavoprotein] + 3 H(+)</text>
        <dbReference type="Rhea" id="RHEA:28671"/>
        <dbReference type="Rhea" id="RHEA-COMP:10685"/>
        <dbReference type="Rhea" id="RHEA-COMP:10686"/>
        <dbReference type="ChEBI" id="CHEBI:15378"/>
        <dbReference type="ChEBI" id="CHEBI:16304"/>
        <dbReference type="ChEBI" id="CHEBI:18036"/>
        <dbReference type="ChEBI" id="CHEBI:18408"/>
        <dbReference type="ChEBI" id="CHEBI:30616"/>
        <dbReference type="ChEBI" id="CHEBI:57692"/>
        <dbReference type="ChEBI" id="CHEBI:58307"/>
        <dbReference type="EC" id="2.5.1.17"/>
    </reaction>
</comment>
<evidence type="ECO:0000256" key="5">
    <source>
        <dbReference type="ARBA" id="ARBA00020963"/>
    </source>
</evidence>
<dbReference type="InterPro" id="IPR016030">
    <property type="entry name" value="CblAdoTrfase-like"/>
</dbReference>
<dbReference type="InterPro" id="IPR036451">
    <property type="entry name" value="CblAdoTrfase-like_sf"/>
</dbReference>
<name>A0A517Y7X5_9BACT</name>
<dbReference type="RefSeq" id="WP_238397697.1">
    <property type="nucleotide sequence ID" value="NZ_CP036274.1"/>
</dbReference>
<keyword evidence="9 15" id="KW-0067">ATP-binding</keyword>
<dbReference type="NCBIfam" id="TIGR00636">
    <property type="entry name" value="PduO_Nterm"/>
    <property type="match status" value="1"/>
</dbReference>
<sequence>MTMKIYTKTGDDGETGLFGGPRVRKDDPRIEAYGTVDELNALLGLARCEVLPLEIEATLARVQNDLFAVGAELASPDPQAMGTAWIGDSQIAHLEQAIDAFDDRLPPLKKFILPAGNRGACTIHVARGVCRRAERCVVTLADLAGVTVSAQLIRYLNRLGDYLFVAARAANVLAGEAEIPWEKPG</sequence>
<evidence type="ECO:0000256" key="11">
    <source>
        <dbReference type="ARBA" id="ARBA00033334"/>
    </source>
</evidence>
<organism evidence="17 18">
    <name type="scientific">Anatilimnocola aggregata</name>
    <dbReference type="NCBI Taxonomy" id="2528021"/>
    <lineage>
        <taxon>Bacteria</taxon>
        <taxon>Pseudomonadati</taxon>
        <taxon>Planctomycetota</taxon>
        <taxon>Planctomycetia</taxon>
        <taxon>Pirellulales</taxon>
        <taxon>Pirellulaceae</taxon>
        <taxon>Anatilimnocola</taxon>
    </lineage>
</organism>
<evidence type="ECO:0000256" key="14">
    <source>
        <dbReference type="ARBA" id="ARBA00048692"/>
    </source>
</evidence>
<comment type="catalytic activity">
    <reaction evidence="13 15">
        <text>2 cob(II)yrinate a,c diamide + reduced [electron-transfer flavoprotein] + 2 ATP = 2 adenosylcob(III)yrinate a,c-diamide + 2 triphosphate + oxidized [electron-transfer flavoprotein] + 3 H(+)</text>
        <dbReference type="Rhea" id="RHEA:11528"/>
        <dbReference type="Rhea" id="RHEA-COMP:10685"/>
        <dbReference type="Rhea" id="RHEA-COMP:10686"/>
        <dbReference type="ChEBI" id="CHEBI:15378"/>
        <dbReference type="ChEBI" id="CHEBI:18036"/>
        <dbReference type="ChEBI" id="CHEBI:30616"/>
        <dbReference type="ChEBI" id="CHEBI:57692"/>
        <dbReference type="ChEBI" id="CHEBI:58307"/>
        <dbReference type="ChEBI" id="CHEBI:58503"/>
        <dbReference type="ChEBI" id="CHEBI:58537"/>
        <dbReference type="EC" id="2.5.1.17"/>
    </reaction>
</comment>
<dbReference type="Gene3D" id="1.20.1200.10">
    <property type="entry name" value="Cobalamin adenosyltransferase-like"/>
    <property type="match status" value="1"/>
</dbReference>
<proteinExistence type="inferred from homology"/>
<dbReference type="EC" id="2.5.1.17" evidence="4 15"/>
<keyword evidence="7 15" id="KW-0808">Transferase</keyword>
<dbReference type="Proteomes" id="UP000315017">
    <property type="component" value="Chromosome"/>
</dbReference>
<evidence type="ECO:0000259" key="16">
    <source>
        <dbReference type="Pfam" id="PF01923"/>
    </source>
</evidence>
<evidence type="ECO:0000256" key="6">
    <source>
        <dbReference type="ARBA" id="ARBA00022490"/>
    </source>
</evidence>
<evidence type="ECO:0000256" key="12">
    <source>
        <dbReference type="ARBA" id="ARBA00033354"/>
    </source>
</evidence>
<dbReference type="FunFam" id="1.20.1200.10:FF:000003">
    <property type="entry name" value="ATP:cob(I)alamin adenosyltransferase"/>
    <property type="match status" value="1"/>
</dbReference>
<evidence type="ECO:0000256" key="9">
    <source>
        <dbReference type="ARBA" id="ARBA00022840"/>
    </source>
</evidence>
<keyword evidence="15" id="KW-0169">Cobalamin biosynthesis</keyword>
<feature type="domain" description="Cobalamin adenosyltransferase-like" evidence="16">
    <location>
        <begin position="5"/>
        <end position="169"/>
    </location>
</feature>
<comment type="subcellular location">
    <subcellularLocation>
        <location evidence="1">Cytoplasm</location>
    </subcellularLocation>
</comment>
<dbReference type="GO" id="GO:0009236">
    <property type="term" value="P:cobalamin biosynthetic process"/>
    <property type="evidence" value="ECO:0007669"/>
    <property type="project" value="UniProtKB-UniRule"/>
</dbReference>
<comment type="similarity">
    <text evidence="3 15">Belongs to the Cob(I)alamin adenosyltransferase family.</text>
</comment>
<evidence type="ECO:0000313" key="17">
    <source>
        <dbReference type="EMBL" id="QDU26333.1"/>
    </source>
</evidence>
<evidence type="ECO:0000256" key="13">
    <source>
        <dbReference type="ARBA" id="ARBA00048555"/>
    </source>
</evidence>
<dbReference type="PANTHER" id="PTHR12213">
    <property type="entry name" value="CORRINOID ADENOSYLTRANSFERASE"/>
    <property type="match status" value="1"/>
</dbReference>
<dbReference type="Pfam" id="PF01923">
    <property type="entry name" value="Cob_adeno_trans"/>
    <property type="match status" value="1"/>
</dbReference>
<evidence type="ECO:0000256" key="15">
    <source>
        <dbReference type="RuleBase" id="RU366026"/>
    </source>
</evidence>
<evidence type="ECO:0000256" key="3">
    <source>
        <dbReference type="ARBA" id="ARBA00007487"/>
    </source>
</evidence>
<accession>A0A517Y7X5</accession>
<gene>
    <name evidence="17" type="primary">yvqK</name>
    <name evidence="17" type="ORF">ETAA8_14110</name>
</gene>
<dbReference type="InterPro" id="IPR029499">
    <property type="entry name" value="PduO-typ"/>
</dbReference>
<dbReference type="GO" id="GO:0005524">
    <property type="term" value="F:ATP binding"/>
    <property type="evidence" value="ECO:0007669"/>
    <property type="project" value="UniProtKB-UniRule"/>
</dbReference>
<dbReference type="SUPFAM" id="SSF89028">
    <property type="entry name" value="Cobalamin adenosyltransferase-like"/>
    <property type="match status" value="1"/>
</dbReference>
<dbReference type="EMBL" id="CP036274">
    <property type="protein sequence ID" value="QDU26333.1"/>
    <property type="molecule type" value="Genomic_DNA"/>
</dbReference>
<dbReference type="GO" id="GO:0008817">
    <property type="term" value="F:corrinoid adenosyltransferase activity"/>
    <property type="evidence" value="ECO:0007669"/>
    <property type="project" value="UniProtKB-UniRule"/>
</dbReference>
<evidence type="ECO:0000256" key="2">
    <source>
        <dbReference type="ARBA" id="ARBA00005121"/>
    </source>
</evidence>
<dbReference type="KEGG" id="aagg:ETAA8_14110"/>
<evidence type="ECO:0000256" key="7">
    <source>
        <dbReference type="ARBA" id="ARBA00022679"/>
    </source>
</evidence>
<comment type="pathway">
    <text evidence="2 15">Cofactor biosynthesis; adenosylcobalamin biosynthesis; adenosylcobalamin from cob(II)yrinate a,c-diamide: step 2/7.</text>
</comment>
<evidence type="ECO:0000256" key="10">
    <source>
        <dbReference type="ARBA" id="ARBA00031529"/>
    </source>
</evidence>